<evidence type="ECO:0000313" key="5">
    <source>
        <dbReference type="Proteomes" id="UP000266118"/>
    </source>
</evidence>
<organism evidence="4 5">
    <name type="scientific">Arachidicoccus soli</name>
    <dbReference type="NCBI Taxonomy" id="2341117"/>
    <lineage>
        <taxon>Bacteria</taxon>
        <taxon>Pseudomonadati</taxon>
        <taxon>Bacteroidota</taxon>
        <taxon>Chitinophagia</taxon>
        <taxon>Chitinophagales</taxon>
        <taxon>Chitinophagaceae</taxon>
        <taxon>Arachidicoccus</taxon>
    </lineage>
</organism>
<feature type="domain" description="Peptidase M16 N-terminal" evidence="2">
    <location>
        <begin position="52"/>
        <end position="160"/>
    </location>
</feature>
<protein>
    <submittedName>
        <fullName evidence="4">Insulinase family protein</fullName>
    </submittedName>
</protein>
<feature type="signal peptide" evidence="1">
    <location>
        <begin position="1"/>
        <end position="19"/>
    </location>
</feature>
<dbReference type="InterPro" id="IPR011249">
    <property type="entry name" value="Metalloenz_LuxS/M16"/>
</dbReference>
<dbReference type="RefSeq" id="WP_119987793.1">
    <property type="nucleotide sequence ID" value="NZ_CP032489.1"/>
</dbReference>
<accession>A0A386HQI6</accession>
<reference evidence="4 5" key="1">
    <citation type="submission" date="2018-09" db="EMBL/GenBank/DDBJ databases">
        <title>Arachidicoccus sp. nov., a bacterium isolated from soil.</title>
        <authorList>
            <person name="Weon H.-Y."/>
            <person name="Kwon S.-W."/>
            <person name="Lee S.A."/>
        </authorList>
    </citation>
    <scope>NUCLEOTIDE SEQUENCE [LARGE SCALE GENOMIC DNA]</scope>
    <source>
        <strain evidence="4 5">KIS59-12</strain>
    </source>
</reference>
<feature type="domain" description="Peptidase M16 C-terminal" evidence="3">
    <location>
        <begin position="199"/>
        <end position="376"/>
    </location>
</feature>
<dbReference type="SUPFAM" id="SSF63411">
    <property type="entry name" value="LuxS/MPP-like metallohydrolase"/>
    <property type="match status" value="2"/>
</dbReference>
<dbReference type="InterPro" id="IPR050361">
    <property type="entry name" value="MPP/UQCRC_Complex"/>
</dbReference>
<dbReference type="Proteomes" id="UP000266118">
    <property type="component" value="Chromosome"/>
</dbReference>
<keyword evidence="5" id="KW-1185">Reference proteome</keyword>
<evidence type="ECO:0000313" key="4">
    <source>
        <dbReference type="EMBL" id="AYD47919.1"/>
    </source>
</evidence>
<evidence type="ECO:0000259" key="3">
    <source>
        <dbReference type="Pfam" id="PF05193"/>
    </source>
</evidence>
<dbReference type="Pfam" id="PF05193">
    <property type="entry name" value="Peptidase_M16_C"/>
    <property type="match status" value="1"/>
</dbReference>
<dbReference type="PANTHER" id="PTHR11851:SF224">
    <property type="entry name" value="PROCESSING PROTEASE"/>
    <property type="match status" value="1"/>
</dbReference>
<dbReference type="GO" id="GO:0046872">
    <property type="term" value="F:metal ion binding"/>
    <property type="evidence" value="ECO:0007669"/>
    <property type="project" value="InterPro"/>
</dbReference>
<evidence type="ECO:0000259" key="2">
    <source>
        <dbReference type="Pfam" id="PF00675"/>
    </source>
</evidence>
<dbReference type="Gene3D" id="2.50.20.10">
    <property type="entry name" value="Lipoprotein localisation LolA/LolB/LppX"/>
    <property type="match status" value="1"/>
</dbReference>
<dbReference type="InterPro" id="IPR011765">
    <property type="entry name" value="Pept_M16_N"/>
</dbReference>
<dbReference type="KEGG" id="ark:D6B99_10155"/>
<name>A0A386HQI6_9BACT</name>
<keyword evidence="1" id="KW-0732">Signal</keyword>
<dbReference type="Pfam" id="PF00675">
    <property type="entry name" value="Peptidase_M16"/>
    <property type="match status" value="1"/>
</dbReference>
<dbReference type="InterPro" id="IPR007863">
    <property type="entry name" value="Peptidase_M16_C"/>
</dbReference>
<gene>
    <name evidence="4" type="ORF">D6B99_10155</name>
</gene>
<dbReference type="PANTHER" id="PTHR11851">
    <property type="entry name" value="METALLOPROTEASE"/>
    <property type="match status" value="1"/>
</dbReference>
<dbReference type="Gene3D" id="3.30.830.10">
    <property type="entry name" value="Metalloenzyme, LuxS/M16 peptidase-like"/>
    <property type="match status" value="2"/>
</dbReference>
<dbReference type="EMBL" id="CP032489">
    <property type="protein sequence ID" value="AYD47919.1"/>
    <property type="molecule type" value="Genomic_DNA"/>
</dbReference>
<sequence length="691" mass="75450">MRKILLLVIGGMLLTNSYAQNIDRSQAPKPGPAPVIKLEDPVIYTLENGIKVLVVENHKVPSVSASYYIYTGPVKEGEKAGVMGLMGGMLNQGTTTMDKAAFDEAVEQDGTNLSLNSQGGSVSALDRYFDKGLMLMAQALQHPAFKEGDFDKLKTQEVNGLKADDKSVATVASNVTGALLYGKNSPLGEFETEKTVAAISLSDVKNMYQKYITPSNGYLTIVGDIKPEEAKKLAEKYFGDWKGENITLPTLADAANPAKTEIDVVDMPNAVQSVINVTNLVTLPLDSKDYFAVLLANQILGGGADAYLFKDIREKHAYTYGAYSSISGGNYQTSFRASASVRNAVTDSAVTLFFNNIKRIRTESVTEELLNNVKAEYNGNFAIGTENPSRIAVFARNILIYQLPKDYYRTYLQKINAVTPADVMRAAKEYFNYDNSRVVVTGKAEDILSGLKKMGYAVKVYDKEANPITETANKPVELNANEIINNYIHAIGGAENLKKVNAILINGTMGVQGMSIPFVEKRMSPNKESIVMSMNGNEISKTVFDGAKGYQKQMGNTMELTKDQLAKYTDQKCLFSQLAYNDGTYKLDVKGMGKVNGSDAYKVDVTGPSGKTSTEFYDVKTGYLVQVAMQTEAKGQQVSVVSTFSDYKKVGDIYLPFLQSIAITTAQGGQNLEMKTIDTKINEGVTDTDFE</sequence>
<evidence type="ECO:0000256" key="1">
    <source>
        <dbReference type="SAM" id="SignalP"/>
    </source>
</evidence>
<dbReference type="AlphaFoldDB" id="A0A386HQI6"/>
<dbReference type="OrthoDB" id="9811314at2"/>
<proteinExistence type="predicted"/>
<feature type="chain" id="PRO_5017187508" evidence="1">
    <location>
        <begin position="20"/>
        <end position="691"/>
    </location>
</feature>